<feature type="transmembrane region" description="Helical" evidence="1">
    <location>
        <begin position="15"/>
        <end position="35"/>
    </location>
</feature>
<proteinExistence type="predicted"/>
<dbReference type="PANTHER" id="PTHR28613:SF9">
    <property type="entry name" value="TRANSMEMBRANE PROTEIN 238"/>
    <property type="match status" value="1"/>
</dbReference>
<keyword evidence="1" id="KW-0472">Membrane</keyword>
<accession>A0AAW0Q2Z4</accession>
<dbReference type="Pfam" id="PF15125">
    <property type="entry name" value="TMEM238"/>
    <property type="match status" value="1"/>
</dbReference>
<evidence type="ECO:0000313" key="3">
    <source>
        <dbReference type="Proteomes" id="UP001460270"/>
    </source>
</evidence>
<sequence length="273" mass="29419">MEPVYGGLGRCACCFWLAVVFDVLGLLVLLLGVFVNVFFYDLLIYAGAIIIFLSLVWWVFWYSGNIEVPPAELQDDVGLLQKKPRGALGALGGAVRRLSRRVSGTVRGARGKRRDPAHVMHRSVCLGPIPVLLQSYSSPAPDLLQSCSRPTPVLLQTYSSPAPDLLQSCSRPTPVLLQSYSSCSSPTPVLLQSYSSPAPDLLQSCSSPTPVCSRPTPVLLQTYSSPAPAYSSPAPDLLQSCSRPTPVLLWSYSGCALVLLQSYTSSIPENISC</sequence>
<reference evidence="3" key="1">
    <citation type="submission" date="2024-04" db="EMBL/GenBank/DDBJ databases">
        <title>Salinicola lusitanus LLJ914,a marine bacterium isolated from the Okinawa Trough.</title>
        <authorList>
            <person name="Li J."/>
        </authorList>
    </citation>
    <scope>NUCLEOTIDE SEQUENCE [LARGE SCALE GENOMIC DNA]</scope>
</reference>
<dbReference type="InterPro" id="IPR029365">
    <property type="entry name" value="TMEM238"/>
</dbReference>
<dbReference type="AlphaFoldDB" id="A0AAW0Q2Z4"/>
<dbReference type="EMBL" id="JBBPFD010000002">
    <property type="protein sequence ID" value="KAK7938577.1"/>
    <property type="molecule type" value="Genomic_DNA"/>
</dbReference>
<comment type="caution">
    <text evidence="2">The sequence shown here is derived from an EMBL/GenBank/DDBJ whole genome shotgun (WGS) entry which is preliminary data.</text>
</comment>
<evidence type="ECO:0000313" key="2">
    <source>
        <dbReference type="EMBL" id="KAK7938577.1"/>
    </source>
</evidence>
<protein>
    <submittedName>
        <fullName evidence="2">Uncharacterized protein</fullName>
    </submittedName>
</protein>
<keyword evidence="1" id="KW-1133">Transmembrane helix</keyword>
<gene>
    <name evidence="2" type="ORF">WMY93_001903</name>
</gene>
<keyword evidence="1" id="KW-0812">Transmembrane</keyword>
<feature type="transmembrane region" description="Helical" evidence="1">
    <location>
        <begin position="42"/>
        <end position="61"/>
    </location>
</feature>
<evidence type="ECO:0000256" key="1">
    <source>
        <dbReference type="SAM" id="Phobius"/>
    </source>
</evidence>
<dbReference type="PANTHER" id="PTHR28613">
    <property type="entry name" value="SI:CH211-232M10.4-RELATED"/>
    <property type="match status" value="1"/>
</dbReference>
<dbReference type="Proteomes" id="UP001460270">
    <property type="component" value="Unassembled WGS sequence"/>
</dbReference>
<name>A0AAW0Q2Z4_9GOBI</name>
<keyword evidence="3" id="KW-1185">Reference proteome</keyword>
<organism evidence="2 3">
    <name type="scientific">Mugilogobius chulae</name>
    <name type="common">yellowstripe goby</name>
    <dbReference type="NCBI Taxonomy" id="88201"/>
    <lineage>
        <taxon>Eukaryota</taxon>
        <taxon>Metazoa</taxon>
        <taxon>Chordata</taxon>
        <taxon>Craniata</taxon>
        <taxon>Vertebrata</taxon>
        <taxon>Euteleostomi</taxon>
        <taxon>Actinopterygii</taxon>
        <taxon>Neopterygii</taxon>
        <taxon>Teleostei</taxon>
        <taxon>Neoteleostei</taxon>
        <taxon>Acanthomorphata</taxon>
        <taxon>Gobiaria</taxon>
        <taxon>Gobiiformes</taxon>
        <taxon>Gobioidei</taxon>
        <taxon>Gobiidae</taxon>
        <taxon>Gobionellinae</taxon>
        <taxon>Mugilogobius</taxon>
    </lineage>
</organism>